<dbReference type="SUPFAM" id="SSF55753">
    <property type="entry name" value="Actin depolymerizing proteins"/>
    <property type="match status" value="1"/>
</dbReference>
<keyword evidence="5" id="KW-1185">Reference proteome</keyword>
<dbReference type="STRING" id="8187.ENSLCAP00010005071"/>
<dbReference type="PROSITE" id="PS51263">
    <property type="entry name" value="ADF_H"/>
    <property type="match status" value="1"/>
</dbReference>
<keyword evidence="2" id="KW-0009">Actin-binding</keyword>
<dbReference type="InParanoid" id="A0A4W6BV64"/>
<dbReference type="InterPro" id="IPR002108">
    <property type="entry name" value="ADF-H"/>
</dbReference>
<protein>
    <submittedName>
        <fullName evidence="4">Cofilin 1 (non-muscle), like</fullName>
    </submittedName>
</protein>
<dbReference type="Gene3D" id="3.40.20.10">
    <property type="entry name" value="Severin"/>
    <property type="match status" value="1"/>
</dbReference>
<organism evidence="4 5">
    <name type="scientific">Lates calcarifer</name>
    <name type="common">Barramundi</name>
    <name type="synonym">Holocentrus calcarifer</name>
    <dbReference type="NCBI Taxonomy" id="8187"/>
    <lineage>
        <taxon>Eukaryota</taxon>
        <taxon>Metazoa</taxon>
        <taxon>Chordata</taxon>
        <taxon>Craniata</taxon>
        <taxon>Vertebrata</taxon>
        <taxon>Euteleostomi</taxon>
        <taxon>Actinopterygii</taxon>
        <taxon>Neopterygii</taxon>
        <taxon>Teleostei</taxon>
        <taxon>Neoteleostei</taxon>
        <taxon>Acanthomorphata</taxon>
        <taxon>Carangaria</taxon>
        <taxon>Carangaria incertae sedis</taxon>
        <taxon>Centropomidae</taxon>
        <taxon>Lates</taxon>
    </lineage>
</organism>
<evidence type="ECO:0000259" key="3">
    <source>
        <dbReference type="PROSITE" id="PS51263"/>
    </source>
</evidence>
<evidence type="ECO:0000313" key="4">
    <source>
        <dbReference type="Ensembl" id="ENSLCAP00010005071.1"/>
    </source>
</evidence>
<sequence>MMKIIWKQSSDKRTVLLPSCMKLMKFNHFHLLFRRNILLIIQNTKSYSWNSEIYINASGAAVADSVKDLYNEMKVVKNDADQSERIRLVVFHISDNFIDVEDNKIYREKDLEGVDDVYKFFIGLLKDKQCRYMLYDCHFETKESSRKEELVFVMWAPDSACIKEKMKYASSKGALQKVLTGIKHQLQVNDLSDCHPRDVFAEKMGKGIIRC</sequence>
<reference evidence="5" key="1">
    <citation type="submission" date="2015-09" db="EMBL/GenBank/DDBJ databases">
        <authorList>
            <person name="Sai Rama Sridatta P."/>
        </authorList>
    </citation>
    <scope>NUCLEOTIDE SEQUENCE [LARGE SCALE GENOMIC DNA]</scope>
</reference>
<dbReference type="InterPro" id="IPR029006">
    <property type="entry name" value="ADF-H/Gelsolin-like_dom_sf"/>
</dbReference>
<evidence type="ECO:0000256" key="2">
    <source>
        <dbReference type="ARBA" id="ARBA00023203"/>
    </source>
</evidence>
<dbReference type="SMART" id="SM00102">
    <property type="entry name" value="ADF"/>
    <property type="match status" value="1"/>
</dbReference>
<dbReference type="InterPro" id="IPR017904">
    <property type="entry name" value="ADF/Cofilin"/>
</dbReference>
<dbReference type="Ensembl" id="ENSLCAT00010005201.1">
    <property type="protein sequence ID" value="ENSLCAP00010005071.1"/>
    <property type="gene ID" value="ENSLCAG00010002570.1"/>
</dbReference>
<dbReference type="PANTHER" id="PTHR11913">
    <property type="entry name" value="COFILIN-RELATED"/>
    <property type="match status" value="1"/>
</dbReference>
<reference evidence="4" key="3">
    <citation type="submission" date="2025-09" db="UniProtKB">
        <authorList>
            <consortium name="Ensembl"/>
        </authorList>
    </citation>
    <scope>IDENTIFICATION</scope>
</reference>
<evidence type="ECO:0000256" key="1">
    <source>
        <dbReference type="ARBA" id="ARBA00006844"/>
    </source>
</evidence>
<gene>
    <name evidence="4" type="primary">cfl1l</name>
</gene>
<dbReference type="Pfam" id="PF00241">
    <property type="entry name" value="Cofilin_ADF"/>
    <property type="match status" value="1"/>
</dbReference>
<feature type="domain" description="ADF-H" evidence="3">
    <location>
        <begin position="59"/>
        <end position="204"/>
    </location>
</feature>
<dbReference type="AlphaFoldDB" id="A0A4W6BV64"/>
<dbReference type="GO" id="GO:0030042">
    <property type="term" value="P:actin filament depolymerization"/>
    <property type="evidence" value="ECO:0007669"/>
    <property type="project" value="InterPro"/>
</dbReference>
<accession>A0A4W6BV64</accession>
<dbReference type="PRINTS" id="PR00006">
    <property type="entry name" value="COFILIN"/>
</dbReference>
<evidence type="ECO:0000313" key="5">
    <source>
        <dbReference type="Proteomes" id="UP000314980"/>
    </source>
</evidence>
<dbReference type="CDD" id="cd11286">
    <property type="entry name" value="ADF_cofilin_like"/>
    <property type="match status" value="1"/>
</dbReference>
<dbReference type="GO" id="GO:0003779">
    <property type="term" value="F:actin binding"/>
    <property type="evidence" value="ECO:0007669"/>
    <property type="project" value="UniProtKB-KW"/>
</dbReference>
<dbReference type="Proteomes" id="UP000314980">
    <property type="component" value="Unassembled WGS sequence"/>
</dbReference>
<reference evidence="4" key="2">
    <citation type="submission" date="2025-08" db="UniProtKB">
        <authorList>
            <consortium name="Ensembl"/>
        </authorList>
    </citation>
    <scope>IDENTIFICATION</scope>
</reference>
<dbReference type="GO" id="GO:0015629">
    <property type="term" value="C:actin cytoskeleton"/>
    <property type="evidence" value="ECO:0007669"/>
    <property type="project" value="InterPro"/>
</dbReference>
<name>A0A4W6BV64_LATCA</name>
<proteinExistence type="inferred from homology"/>
<comment type="similarity">
    <text evidence="1">Belongs to the actin-binding proteins ADF family.</text>
</comment>
<dbReference type="GeneTree" id="ENSGT00950000183000"/>